<gene>
    <name evidence="3" type="ORF">ABI_15590</name>
</gene>
<dbReference type="Proteomes" id="UP000006512">
    <property type="component" value="Unassembled WGS sequence"/>
</dbReference>
<evidence type="ECO:0000256" key="1">
    <source>
        <dbReference type="ARBA" id="ARBA00022612"/>
    </source>
</evidence>
<evidence type="ECO:0000259" key="2">
    <source>
        <dbReference type="Pfam" id="PF17289"/>
    </source>
</evidence>
<dbReference type="Pfam" id="PF17289">
    <property type="entry name" value="Terminase_6C"/>
    <property type="match status" value="1"/>
</dbReference>
<accession>F4QJD6</accession>
<name>F4QJD6_9CAUL</name>
<sequence length="106" mass="12015">MVKFFVRARRIDYSVHVKSLMVLKAQNVFRNRRIEFDLGWTDLAAALMSIHPEITKGGREITYVARRSAETGHGDIGWALLNCLYCEPLDAGEGGQKAKVRVLHDE</sequence>
<evidence type="ECO:0000313" key="4">
    <source>
        <dbReference type="Proteomes" id="UP000006512"/>
    </source>
</evidence>
<dbReference type="STRING" id="715226.ABI_15590"/>
<dbReference type="HOGENOM" id="CLU_020362_1_0_5"/>
<dbReference type="InterPro" id="IPR035421">
    <property type="entry name" value="Terminase_6C"/>
</dbReference>
<keyword evidence="4" id="KW-1185">Reference proteome</keyword>
<dbReference type="eggNOG" id="COG4373">
    <property type="taxonomic scope" value="Bacteria"/>
</dbReference>
<dbReference type="EMBL" id="GL883077">
    <property type="protein sequence ID" value="EGF93119.1"/>
    <property type="molecule type" value="Genomic_DNA"/>
</dbReference>
<protein>
    <submittedName>
        <fullName evidence="3">Terminase, ATPase subunit</fullName>
    </submittedName>
</protein>
<evidence type="ECO:0000313" key="3">
    <source>
        <dbReference type="EMBL" id="EGF93119.1"/>
    </source>
</evidence>
<proteinExistence type="predicted"/>
<dbReference type="Gene3D" id="3.30.420.240">
    <property type="match status" value="1"/>
</dbReference>
<feature type="domain" description="Terminase large subunit gp17-like C-terminal" evidence="2">
    <location>
        <begin position="8"/>
        <end position="83"/>
    </location>
</feature>
<reference evidence="4" key="1">
    <citation type="submission" date="2011-03" db="EMBL/GenBank/DDBJ databases">
        <title>Draft genome sequence of Brevundimonas diminuta.</title>
        <authorList>
            <person name="Brown P.J.B."/>
            <person name="Buechlein A."/>
            <person name="Hemmerich C."/>
            <person name="Brun Y.V."/>
        </authorList>
    </citation>
    <scope>NUCLEOTIDE SEQUENCE [LARGE SCALE GENOMIC DNA]</scope>
    <source>
        <strain evidence="4">C19</strain>
    </source>
</reference>
<dbReference type="AlphaFoldDB" id="F4QJD6"/>
<keyword evidence="1" id="KW-1188">Viral release from host cell</keyword>
<organism evidence="3 4">
    <name type="scientific">Asticcacaulis biprosthecium C19</name>
    <dbReference type="NCBI Taxonomy" id="715226"/>
    <lineage>
        <taxon>Bacteria</taxon>
        <taxon>Pseudomonadati</taxon>
        <taxon>Pseudomonadota</taxon>
        <taxon>Alphaproteobacteria</taxon>
        <taxon>Caulobacterales</taxon>
        <taxon>Caulobacteraceae</taxon>
        <taxon>Asticcacaulis</taxon>
    </lineage>
</organism>